<dbReference type="RefSeq" id="YP_009478269.1">
    <property type="nucleotide sequence ID" value="NC_037479.1"/>
</dbReference>
<feature type="transmembrane region" description="Helical" evidence="1">
    <location>
        <begin position="68"/>
        <end position="91"/>
    </location>
</feature>
<reference evidence="2" key="1">
    <citation type="journal article" date="2018" name="Sci. Rep.">
        <title>Multiple losses of photosynthesis and convergent reductive genome evolution in the colourless green algae Prototheca.</title>
        <authorList>
            <person name="Suzuki S."/>
            <person name="Endoh R."/>
            <person name="Manabe R.I."/>
            <person name="Ohkuma M."/>
            <person name="Hirakawa Y."/>
        </authorList>
    </citation>
    <scope>NUCLEOTIDE SEQUENCE</scope>
    <source>
        <strain evidence="2">JCM 9641</strain>
    </source>
</reference>
<proteinExistence type="predicted"/>
<keyword evidence="2" id="KW-0150">Chloroplast</keyword>
<accession>A0A2Z6BEM3</accession>
<keyword evidence="1" id="KW-0472">Membrane</keyword>
<protein>
    <submittedName>
        <fullName evidence="2">Uncharacterized protein</fullName>
    </submittedName>
</protein>
<dbReference type="GeneID" id="36487609"/>
<keyword evidence="1" id="KW-1133">Transmembrane helix</keyword>
<name>A0A2Z6BEM3_9CHLO</name>
<geneLocation type="chloroplast" evidence="2"/>
<evidence type="ECO:0000313" key="2">
    <source>
        <dbReference type="EMBL" id="BBD20176.1"/>
    </source>
</evidence>
<dbReference type="EMBL" id="AP018372">
    <property type="protein sequence ID" value="BBD20176.1"/>
    <property type="molecule type" value="Genomic_DNA"/>
</dbReference>
<keyword evidence="2" id="KW-0934">Plastid</keyword>
<evidence type="ECO:0000256" key="1">
    <source>
        <dbReference type="SAM" id="Phobius"/>
    </source>
</evidence>
<organism evidence="2">
    <name type="scientific">Prototheca stagnorum</name>
    <dbReference type="NCBI Taxonomy" id="215448"/>
    <lineage>
        <taxon>Eukaryota</taxon>
        <taxon>Viridiplantae</taxon>
        <taxon>Chlorophyta</taxon>
        <taxon>core chlorophytes</taxon>
        <taxon>Trebouxiophyceae</taxon>
        <taxon>Chlorellales</taxon>
        <taxon>Chlorellaceae</taxon>
        <taxon>Prototheca</taxon>
    </lineage>
</organism>
<keyword evidence="1" id="KW-0812">Transmembrane</keyword>
<dbReference type="AlphaFoldDB" id="A0A2Z6BEM3"/>
<sequence length="105" mass="13141">MMNFIRNLILHFLYKYKYNITNIIRSLSFLSQRYDYDYFIARNRLDYTLNFFIFKLSNDDFFFAFEKFILRGMLDVIFLLCYIDNLSYYYIRKKTIKLLINFLSF</sequence>